<protein>
    <recommendedName>
        <fullName evidence="4">S-layer protein</fullName>
    </recommendedName>
</protein>
<organism evidence="2 3">
    <name type="scientific">Cohnella candidum</name>
    <dbReference type="NCBI Taxonomy" id="2674991"/>
    <lineage>
        <taxon>Bacteria</taxon>
        <taxon>Bacillati</taxon>
        <taxon>Bacillota</taxon>
        <taxon>Bacilli</taxon>
        <taxon>Bacillales</taxon>
        <taxon>Paenibacillaceae</taxon>
        <taxon>Cohnella</taxon>
    </lineage>
</organism>
<evidence type="ECO:0000313" key="2">
    <source>
        <dbReference type="EMBL" id="AYQ74178.1"/>
    </source>
</evidence>
<dbReference type="Proteomes" id="UP000269097">
    <property type="component" value="Chromosome"/>
</dbReference>
<keyword evidence="1" id="KW-0732">Signal</keyword>
<proteinExistence type="predicted"/>
<dbReference type="RefSeq" id="WP_123042260.1">
    <property type="nucleotide sequence ID" value="NZ_CP033433.1"/>
</dbReference>
<keyword evidence="3" id="KW-1185">Reference proteome</keyword>
<feature type="chain" id="PRO_5018218082" description="S-layer protein" evidence="1">
    <location>
        <begin position="28"/>
        <end position="702"/>
    </location>
</feature>
<feature type="signal peptide" evidence="1">
    <location>
        <begin position="1"/>
        <end position="27"/>
    </location>
</feature>
<reference evidence="2 3" key="1">
    <citation type="submission" date="2018-10" db="EMBL/GenBank/DDBJ databases">
        <title>Genome Sequence of Cohnella sp.</title>
        <authorList>
            <person name="Srinivasan S."/>
            <person name="Kim M.K."/>
        </authorList>
    </citation>
    <scope>NUCLEOTIDE SEQUENCE [LARGE SCALE GENOMIC DNA]</scope>
    <source>
        <strain evidence="2 3">18JY8-7</strain>
    </source>
</reference>
<evidence type="ECO:0008006" key="4">
    <source>
        <dbReference type="Google" id="ProtNLM"/>
    </source>
</evidence>
<evidence type="ECO:0000256" key="1">
    <source>
        <dbReference type="SAM" id="SignalP"/>
    </source>
</evidence>
<dbReference type="AlphaFoldDB" id="A0A3G3K145"/>
<sequence length="702" mass="76550">MRVAFRKGALFALITIILLVTYSSAFAATQPSKVSLGGSSNITIKQVDLINSGSSNVLGVTVSIFNGGKSDLQLIDYWLKVVNKNGDKYSVKISDQDKSKTKVAPNSTVEQTYFAEIDKSATIKQLTIQIIKWNFSQTNFETVLGTIDLSKAASTVAASGTKKTLTFDKVQVSTLAGDLYVTERDGYYNVSLDYDLENIGQRKLTIPDTIKYYLQTPNGNIYQLTSSQTSVSIEAKGKQTIQLTAEVPSTNTNVTTSKLVVALSDQTNKVDIPIASYQLKGATQTSNSAGKAIQFRNKYGLYEVKLVDIQRLPWNDQDILAAEFEVKNPGKTSLSVPVLSGYYTVDGVNMGRDATKLVQLDKIITLKPGETSKQVVYAKIPYTYEYSEVQLNVENIESTTTKTTDTGTTPDTTQGKSVAVFKVKASDLKLPLIPKNQAYALTDVGKRADVIIKDSYIYEGTATDMFYGSVVMRNNEKRPSTLTTLEGFVEAQDGAIFPAKISQVKTTVGPSGEALLAFRAEIPKAYGKQALRVMIGQGVTGTGLTTGDAAADAFVRAVELQHDTPIATVASSLKEISLYPYVITLSKIYGTYDSSSIDLELNADIKENSQYSVIPEKHKLGIEITSGTYSTIKEYDFNDVGETDAAKLSVGNSGLKITVSEPGVLNKLSTSFDYTINVYDIFDGHKRLLATKKLNWFENSDK</sequence>
<name>A0A3G3K145_9BACL</name>
<accession>A0A3G3K145</accession>
<evidence type="ECO:0000313" key="3">
    <source>
        <dbReference type="Proteomes" id="UP000269097"/>
    </source>
</evidence>
<gene>
    <name evidence="2" type="ORF">EAV92_17370</name>
</gene>
<dbReference type="KEGG" id="coh:EAV92_17370"/>
<dbReference type="EMBL" id="CP033433">
    <property type="protein sequence ID" value="AYQ74178.1"/>
    <property type="molecule type" value="Genomic_DNA"/>
</dbReference>